<dbReference type="NCBIfam" id="TIGR01087">
    <property type="entry name" value="murD"/>
    <property type="match status" value="1"/>
</dbReference>
<dbReference type="GO" id="GO:0051301">
    <property type="term" value="P:cell division"/>
    <property type="evidence" value="ECO:0007669"/>
    <property type="project" value="UniProtKB-KW"/>
</dbReference>
<evidence type="ECO:0000256" key="2">
    <source>
        <dbReference type="ARBA" id="ARBA00004752"/>
    </source>
</evidence>
<comment type="catalytic activity">
    <reaction evidence="7 8">
        <text>UDP-N-acetyl-alpha-D-muramoyl-L-alanine + D-glutamate + ATP = UDP-N-acetyl-alpha-D-muramoyl-L-alanyl-D-glutamate + ADP + phosphate + H(+)</text>
        <dbReference type="Rhea" id="RHEA:16429"/>
        <dbReference type="ChEBI" id="CHEBI:15378"/>
        <dbReference type="ChEBI" id="CHEBI:29986"/>
        <dbReference type="ChEBI" id="CHEBI:30616"/>
        <dbReference type="ChEBI" id="CHEBI:43474"/>
        <dbReference type="ChEBI" id="CHEBI:83898"/>
        <dbReference type="ChEBI" id="CHEBI:83900"/>
        <dbReference type="ChEBI" id="CHEBI:456216"/>
        <dbReference type="EC" id="6.3.2.9"/>
    </reaction>
</comment>
<reference evidence="11 12" key="1">
    <citation type="submission" date="2020-08" db="EMBL/GenBank/DDBJ databases">
        <title>Genomic Encyclopedia of Type Strains, Phase IV (KMG-IV): sequencing the most valuable type-strain genomes for metagenomic binning, comparative biology and taxonomic classification.</title>
        <authorList>
            <person name="Goeker M."/>
        </authorList>
    </citation>
    <scope>NUCLEOTIDE SEQUENCE [LARGE SCALE GENOMIC DNA]</scope>
    <source>
        <strain evidence="11 12">DSM 23562</strain>
    </source>
</reference>
<dbReference type="GO" id="GO:0008764">
    <property type="term" value="F:UDP-N-acetylmuramoylalanine-D-glutamate ligase activity"/>
    <property type="evidence" value="ECO:0007669"/>
    <property type="project" value="UniProtKB-UniRule"/>
</dbReference>
<dbReference type="InterPro" id="IPR004101">
    <property type="entry name" value="Mur_ligase_C"/>
</dbReference>
<dbReference type="Gene3D" id="3.90.190.20">
    <property type="entry name" value="Mur ligase, C-terminal domain"/>
    <property type="match status" value="1"/>
</dbReference>
<dbReference type="PANTHER" id="PTHR43692:SF1">
    <property type="entry name" value="UDP-N-ACETYLMURAMOYLALANINE--D-GLUTAMATE LIGASE"/>
    <property type="match status" value="1"/>
</dbReference>
<dbReference type="UniPathway" id="UPA00219"/>
<evidence type="ECO:0000256" key="5">
    <source>
        <dbReference type="ARBA" id="ARBA00022741"/>
    </source>
</evidence>
<evidence type="ECO:0000256" key="4">
    <source>
        <dbReference type="ARBA" id="ARBA00022598"/>
    </source>
</evidence>
<comment type="function">
    <text evidence="7 8">Cell wall formation. Catalyzes the addition of glutamate to the nucleotide precursor UDP-N-acetylmuramoyl-L-alanine (UMA).</text>
</comment>
<comment type="similarity">
    <text evidence="7">Belongs to the MurCDEF family.</text>
</comment>
<keyword evidence="4 7" id="KW-0436">Ligase</keyword>
<proteinExistence type="inferred from homology"/>
<dbReference type="Pfam" id="PF08245">
    <property type="entry name" value="Mur_ligase_M"/>
    <property type="match status" value="1"/>
</dbReference>
<dbReference type="SUPFAM" id="SSF53244">
    <property type="entry name" value="MurD-like peptide ligases, peptide-binding domain"/>
    <property type="match status" value="1"/>
</dbReference>
<dbReference type="Proteomes" id="UP000520814">
    <property type="component" value="Unassembled WGS sequence"/>
</dbReference>
<keyword evidence="7 8" id="KW-0131">Cell cycle</keyword>
<protein>
    <recommendedName>
        <fullName evidence="7 8">UDP-N-acetylmuramoylalanine--D-glutamate ligase</fullName>
        <ecNumber evidence="7 8">6.3.2.9</ecNumber>
    </recommendedName>
    <alternativeName>
        <fullName evidence="7">D-glutamic acid-adding enzyme</fullName>
    </alternativeName>
    <alternativeName>
        <fullName evidence="7">UDP-N-acetylmuramoyl-L-alanyl-D-glutamate synthetase</fullName>
    </alternativeName>
</protein>
<evidence type="ECO:0000259" key="9">
    <source>
        <dbReference type="Pfam" id="PF02875"/>
    </source>
</evidence>
<keyword evidence="7 8" id="KW-0132">Cell division</keyword>
<dbReference type="HAMAP" id="MF_00639">
    <property type="entry name" value="MurD"/>
    <property type="match status" value="1"/>
</dbReference>
<dbReference type="GO" id="GO:0009252">
    <property type="term" value="P:peptidoglycan biosynthetic process"/>
    <property type="evidence" value="ECO:0007669"/>
    <property type="project" value="UniProtKB-UniRule"/>
</dbReference>
<dbReference type="SUPFAM" id="SSF51984">
    <property type="entry name" value="MurCD N-terminal domain"/>
    <property type="match status" value="1"/>
</dbReference>
<keyword evidence="7 8" id="KW-0573">Peptidoglycan synthesis</keyword>
<dbReference type="GO" id="GO:0005524">
    <property type="term" value="F:ATP binding"/>
    <property type="evidence" value="ECO:0007669"/>
    <property type="project" value="UniProtKB-UniRule"/>
</dbReference>
<evidence type="ECO:0000256" key="7">
    <source>
        <dbReference type="HAMAP-Rule" id="MF_00639"/>
    </source>
</evidence>
<dbReference type="RefSeq" id="WP_184193322.1">
    <property type="nucleotide sequence ID" value="NZ_JACHGW010000001.1"/>
</dbReference>
<evidence type="ECO:0000313" key="12">
    <source>
        <dbReference type="Proteomes" id="UP000520814"/>
    </source>
</evidence>
<sequence>MRVAVIGLAATGIATARVLVAEGAEVVICDSKPESLLPPARVAEALAIPGVTLQLGSTELPESLVLVVPSPGVPPTAPPLLQALARGIEVSSEIEIAYRLAKAPILAITGTNGKTTTTAMLGAICQAAGRKTFVAGNIAEDHGKRLPLIEAAMAAPKDAVIVAEISSFQLEWVSSFRPKVAAWLNLSSDHLDRYATLTEYGQTKARIFAAQQHSDFAVVNADDTYVRCLGGGIGKAMRLPFHGEAPTLHSSLHLDPRELRVPGVHNLANACAASSMALAFGLNPGKIADGLRGFKGVAHRMEVVGEREGILYINNSMCTNPAAVAASLSSLPGKVIAISGGRHKGGDIQPMVDALARHARRVVLIGEDGPFLGEELLKVGYTASELAPSLEAAVEQASAHARRGETVLLVPGFASFDMFTGFEQRGQVFREAVGTLL</sequence>
<keyword evidence="6 7" id="KW-0067">ATP-binding</keyword>
<dbReference type="EMBL" id="JACHGW010000001">
    <property type="protein sequence ID" value="MBB6049727.1"/>
    <property type="molecule type" value="Genomic_DNA"/>
</dbReference>
<dbReference type="InterPro" id="IPR036565">
    <property type="entry name" value="Mur-like_cat_sf"/>
</dbReference>
<dbReference type="EC" id="6.3.2.9" evidence="7 8"/>
<dbReference type="Gene3D" id="3.40.50.720">
    <property type="entry name" value="NAD(P)-binding Rossmann-like Domain"/>
    <property type="match status" value="1"/>
</dbReference>
<feature type="domain" description="Mur ligase C-terminal" evidence="9">
    <location>
        <begin position="299"/>
        <end position="411"/>
    </location>
</feature>
<dbReference type="InterPro" id="IPR036615">
    <property type="entry name" value="Mur_ligase_C_dom_sf"/>
</dbReference>
<dbReference type="AlphaFoldDB" id="A0A7W9W6M6"/>
<keyword evidence="3 7" id="KW-0963">Cytoplasm</keyword>
<feature type="binding site" evidence="7">
    <location>
        <begin position="110"/>
        <end position="116"/>
    </location>
    <ligand>
        <name>ATP</name>
        <dbReference type="ChEBI" id="CHEBI:30616"/>
    </ligand>
</feature>
<dbReference type="InterPro" id="IPR013221">
    <property type="entry name" value="Mur_ligase_cen"/>
</dbReference>
<comment type="subcellular location">
    <subcellularLocation>
        <location evidence="1 7 8">Cytoplasm</location>
    </subcellularLocation>
</comment>
<dbReference type="InterPro" id="IPR005762">
    <property type="entry name" value="MurD"/>
</dbReference>
<dbReference type="GO" id="GO:0005737">
    <property type="term" value="C:cytoplasm"/>
    <property type="evidence" value="ECO:0007669"/>
    <property type="project" value="UniProtKB-SubCell"/>
</dbReference>
<keyword evidence="7 8" id="KW-0961">Cell wall biogenesis/degradation</keyword>
<keyword evidence="12" id="KW-1185">Reference proteome</keyword>
<accession>A0A7W9W6M6</accession>
<dbReference type="Pfam" id="PF02875">
    <property type="entry name" value="Mur_ligase_C"/>
    <property type="match status" value="1"/>
</dbReference>
<dbReference type="GO" id="GO:0071555">
    <property type="term" value="P:cell wall organization"/>
    <property type="evidence" value="ECO:0007669"/>
    <property type="project" value="UniProtKB-KW"/>
</dbReference>
<keyword evidence="5 7" id="KW-0547">Nucleotide-binding</keyword>
<dbReference type="PANTHER" id="PTHR43692">
    <property type="entry name" value="UDP-N-ACETYLMURAMOYLALANINE--D-GLUTAMATE LIGASE"/>
    <property type="match status" value="1"/>
</dbReference>
<dbReference type="Pfam" id="PF21799">
    <property type="entry name" value="MurD-like_N"/>
    <property type="match status" value="1"/>
</dbReference>
<evidence type="ECO:0000256" key="6">
    <source>
        <dbReference type="ARBA" id="ARBA00022840"/>
    </source>
</evidence>
<evidence type="ECO:0000313" key="11">
    <source>
        <dbReference type="EMBL" id="MBB6049727.1"/>
    </source>
</evidence>
<name>A0A7W9W6M6_ARMRO</name>
<dbReference type="GO" id="GO:0008360">
    <property type="term" value="P:regulation of cell shape"/>
    <property type="evidence" value="ECO:0007669"/>
    <property type="project" value="UniProtKB-KW"/>
</dbReference>
<feature type="domain" description="Mur ligase central" evidence="10">
    <location>
        <begin position="108"/>
        <end position="273"/>
    </location>
</feature>
<comment type="pathway">
    <text evidence="2 7 8">Cell wall biogenesis; peptidoglycan biosynthesis.</text>
</comment>
<evidence type="ECO:0000256" key="3">
    <source>
        <dbReference type="ARBA" id="ARBA00022490"/>
    </source>
</evidence>
<evidence type="ECO:0000256" key="1">
    <source>
        <dbReference type="ARBA" id="ARBA00004496"/>
    </source>
</evidence>
<evidence type="ECO:0000256" key="8">
    <source>
        <dbReference type="RuleBase" id="RU003664"/>
    </source>
</evidence>
<gene>
    <name evidence="7" type="primary">murD</name>
    <name evidence="11" type="ORF">HNQ39_001489</name>
</gene>
<dbReference type="SUPFAM" id="SSF53623">
    <property type="entry name" value="MurD-like peptide ligases, catalytic domain"/>
    <property type="match status" value="1"/>
</dbReference>
<evidence type="ECO:0000259" key="10">
    <source>
        <dbReference type="Pfam" id="PF08245"/>
    </source>
</evidence>
<dbReference type="Gene3D" id="3.40.1190.10">
    <property type="entry name" value="Mur-like, catalytic domain"/>
    <property type="match status" value="1"/>
</dbReference>
<comment type="caution">
    <text evidence="11">The sequence shown here is derived from an EMBL/GenBank/DDBJ whole genome shotgun (WGS) entry which is preliminary data.</text>
</comment>
<keyword evidence="7 8" id="KW-0133">Cell shape</keyword>
<organism evidence="11 12">
    <name type="scientific">Armatimonas rosea</name>
    <dbReference type="NCBI Taxonomy" id="685828"/>
    <lineage>
        <taxon>Bacteria</taxon>
        <taxon>Bacillati</taxon>
        <taxon>Armatimonadota</taxon>
        <taxon>Armatimonadia</taxon>
        <taxon>Armatimonadales</taxon>
        <taxon>Armatimonadaceae</taxon>
        <taxon>Armatimonas</taxon>
    </lineage>
</organism>